<dbReference type="Pfam" id="PF00856">
    <property type="entry name" value="SET"/>
    <property type="match status" value="1"/>
</dbReference>
<reference evidence="2 3" key="1">
    <citation type="submission" date="2020-05" db="EMBL/GenBank/DDBJ databases">
        <title>Identification and distribution of gene clusters putatively required for synthesis of sphingolipid metabolism inhibitors in phylogenetically diverse species of the filamentous fungus Fusarium.</title>
        <authorList>
            <person name="Kim H.-S."/>
            <person name="Busman M."/>
            <person name="Brown D.W."/>
            <person name="Divon H."/>
            <person name="Uhlig S."/>
            <person name="Proctor R.H."/>
        </authorList>
    </citation>
    <scope>NUCLEOTIDE SEQUENCE [LARGE SCALE GENOMIC DNA]</scope>
    <source>
        <strain evidence="2 3">NRRL 53147</strain>
    </source>
</reference>
<dbReference type="EMBL" id="JAAOAM010000349">
    <property type="protein sequence ID" value="KAF5532844.1"/>
    <property type="molecule type" value="Genomic_DNA"/>
</dbReference>
<gene>
    <name evidence="2" type="ORF">FMEXI_12165</name>
</gene>
<dbReference type="InterPro" id="IPR046341">
    <property type="entry name" value="SET_dom_sf"/>
</dbReference>
<dbReference type="SMART" id="SM00317">
    <property type="entry name" value="SET"/>
    <property type="match status" value="1"/>
</dbReference>
<organism evidence="2 3">
    <name type="scientific">Fusarium mexicanum</name>
    <dbReference type="NCBI Taxonomy" id="751941"/>
    <lineage>
        <taxon>Eukaryota</taxon>
        <taxon>Fungi</taxon>
        <taxon>Dikarya</taxon>
        <taxon>Ascomycota</taxon>
        <taxon>Pezizomycotina</taxon>
        <taxon>Sordariomycetes</taxon>
        <taxon>Hypocreomycetidae</taxon>
        <taxon>Hypocreales</taxon>
        <taxon>Nectriaceae</taxon>
        <taxon>Fusarium</taxon>
        <taxon>Fusarium fujikuroi species complex</taxon>
    </lineage>
</organism>
<dbReference type="InterPro" id="IPR053185">
    <property type="entry name" value="SET_domain_protein"/>
</dbReference>
<sequence>MMAENKFNQIIGRHSKRSSNRILPSVPAPTPYVLAFEQALAGTWFKAPKKFKSKSACPSFLFPKNPDLQRKMGIDAGFDMVPQLSRTDTDCEAWDLFINIVKERYETDERMEINSNYISFNAGERPILPFEGFKFMRFSSKVSGSTATTTGVWDIIQAVTRIAKSVFGSRVRYWSQACDDYGYYKWDEVHASIKSYDKVDGWAAPETDASPSANLTSSEQISSSLCEVQSIPGRGKGLIALRKMTMGTRVLIEKPILQTRNAPPASLEPIIARDLKSLPKAKQRQFLSLHNNFPGKYPFSGIMRTNALPCGSGASVGAVYPTICFINHSCRANAHNSWNEALEQETIHAIRDIEPGEEITISYDHGGPSSHRKPWLKEKFGFDCDCFVCRLPLVELEKSDKRRKQIQQLDQDIGDPFRMMSSPSASLLDCRSLLQVLKEEFEEDTSILGARANYDAFQIAIVHGDLARGAVFADRAFQVRLICEGEDSLSTKRMQRLAEDPKSHPSFGVHSMRWKTKKGQVPQELMGDEFENWLWRQG</sequence>
<dbReference type="SUPFAM" id="SSF82199">
    <property type="entry name" value="SET domain"/>
    <property type="match status" value="1"/>
</dbReference>
<evidence type="ECO:0000259" key="1">
    <source>
        <dbReference type="PROSITE" id="PS50280"/>
    </source>
</evidence>
<name>A0A8H5IAT7_9HYPO</name>
<accession>A0A8H5IAT7</accession>
<dbReference type="PANTHER" id="PTHR47332:SF4">
    <property type="entry name" value="SET DOMAIN-CONTAINING PROTEIN 5"/>
    <property type="match status" value="1"/>
</dbReference>
<evidence type="ECO:0000313" key="3">
    <source>
        <dbReference type="Proteomes" id="UP000522262"/>
    </source>
</evidence>
<dbReference type="PROSITE" id="PS50280">
    <property type="entry name" value="SET"/>
    <property type="match status" value="1"/>
</dbReference>
<dbReference type="InterPro" id="IPR001214">
    <property type="entry name" value="SET_dom"/>
</dbReference>
<protein>
    <submittedName>
        <fullName evidence="2">SET domain-containing protein</fullName>
    </submittedName>
</protein>
<proteinExistence type="predicted"/>
<evidence type="ECO:0000313" key="2">
    <source>
        <dbReference type="EMBL" id="KAF5532844.1"/>
    </source>
</evidence>
<dbReference type="Gene3D" id="2.170.270.10">
    <property type="entry name" value="SET domain"/>
    <property type="match status" value="1"/>
</dbReference>
<dbReference type="AlphaFoldDB" id="A0A8H5IAT7"/>
<comment type="caution">
    <text evidence="2">The sequence shown here is derived from an EMBL/GenBank/DDBJ whole genome shotgun (WGS) entry which is preliminary data.</text>
</comment>
<keyword evidence="3" id="KW-1185">Reference proteome</keyword>
<dbReference type="PANTHER" id="PTHR47332">
    <property type="entry name" value="SET DOMAIN-CONTAINING PROTEIN 5"/>
    <property type="match status" value="1"/>
</dbReference>
<dbReference type="CDD" id="cd20071">
    <property type="entry name" value="SET_SMYD"/>
    <property type="match status" value="1"/>
</dbReference>
<feature type="domain" description="SET" evidence="1">
    <location>
        <begin position="223"/>
        <end position="364"/>
    </location>
</feature>
<dbReference type="Proteomes" id="UP000522262">
    <property type="component" value="Unassembled WGS sequence"/>
</dbReference>